<dbReference type="InterPro" id="IPR001647">
    <property type="entry name" value="HTH_TetR"/>
</dbReference>
<protein>
    <submittedName>
        <fullName evidence="6">Transcriptional regulator, TetR family</fullName>
    </submittedName>
</protein>
<keyword evidence="1" id="KW-0805">Transcription regulation</keyword>
<dbReference type="PROSITE" id="PS50977">
    <property type="entry name" value="HTH_TETR_2"/>
    <property type="match status" value="1"/>
</dbReference>
<dbReference type="RefSeq" id="WP_085464570.1">
    <property type="nucleotide sequence ID" value="NZ_FXBL01000004.1"/>
</dbReference>
<feature type="DNA-binding region" description="H-T-H motif" evidence="4">
    <location>
        <begin position="29"/>
        <end position="48"/>
    </location>
</feature>
<dbReference type="InterPro" id="IPR009057">
    <property type="entry name" value="Homeodomain-like_sf"/>
</dbReference>
<evidence type="ECO:0000313" key="6">
    <source>
        <dbReference type="EMBL" id="SMH41893.1"/>
    </source>
</evidence>
<dbReference type="AlphaFoldDB" id="A0A1X7NVL8"/>
<accession>A0A1X7NVL8</accession>
<dbReference type="PANTHER" id="PTHR47506:SF1">
    <property type="entry name" value="HTH-TYPE TRANSCRIPTIONAL REGULATOR YJDC"/>
    <property type="match status" value="1"/>
</dbReference>
<dbReference type="SUPFAM" id="SSF46689">
    <property type="entry name" value="Homeodomain-like"/>
    <property type="match status" value="1"/>
</dbReference>
<sequence length="201" mass="21889">MVEATHPSRQKFIDAAIALIRELGYAGTSVDDICARAGMKKGSFFHHFKSKEELLLAAIAHWNAFTGEVFRTAPYRQLADPLDRLLGYVDLRVALLDMPIAEFSCLLGTLVQEVHTSHPALLAAADGGMSGHIDEIVADIVAAKALYAPAADWTPESLGYFIQAALQGSFIQAKARQGADVARANLAHLRRYLETLFPRGN</sequence>
<keyword evidence="3" id="KW-0804">Transcription</keyword>
<dbReference type="PRINTS" id="PR00455">
    <property type="entry name" value="HTHTETR"/>
</dbReference>
<organism evidence="6 7">
    <name type="scientific">Mesorhizobium australicum</name>
    <dbReference type="NCBI Taxonomy" id="536018"/>
    <lineage>
        <taxon>Bacteria</taxon>
        <taxon>Pseudomonadati</taxon>
        <taxon>Pseudomonadota</taxon>
        <taxon>Alphaproteobacteria</taxon>
        <taxon>Hyphomicrobiales</taxon>
        <taxon>Phyllobacteriaceae</taxon>
        <taxon>Mesorhizobium</taxon>
    </lineage>
</organism>
<dbReference type="GO" id="GO:0003677">
    <property type="term" value="F:DNA binding"/>
    <property type="evidence" value="ECO:0007669"/>
    <property type="project" value="UniProtKB-UniRule"/>
</dbReference>
<dbReference type="SUPFAM" id="SSF48498">
    <property type="entry name" value="Tetracyclin repressor-like, C-terminal domain"/>
    <property type="match status" value="1"/>
</dbReference>
<evidence type="ECO:0000256" key="1">
    <source>
        <dbReference type="ARBA" id="ARBA00023015"/>
    </source>
</evidence>
<keyword evidence="2 4" id="KW-0238">DNA-binding</keyword>
<dbReference type="EMBL" id="FXBL01000004">
    <property type="protein sequence ID" value="SMH41893.1"/>
    <property type="molecule type" value="Genomic_DNA"/>
</dbReference>
<keyword evidence="7" id="KW-1185">Reference proteome</keyword>
<feature type="domain" description="HTH tetR-type" evidence="5">
    <location>
        <begin position="6"/>
        <end position="66"/>
    </location>
</feature>
<evidence type="ECO:0000256" key="2">
    <source>
        <dbReference type="ARBA" id="ARBA00023125"/>
    </source>
</evidence>
<dbReference type="Gene3D" id="1.10.357.10">
    <property type="entry name" value="Tetracycline Repressor, domain 2"/>
    <property type="match status" value="1"/>
</dbReference>
<evidence type="ECO:0000313" key="7">
    <source>
        <dbReference type="Proteomes" id="UP000193083"/>
    </source>
</evidence>
<dbReference type="OrthoDB" id="9811084at2"/>
<evidence type="ECO:0000256" key="3">
    <source>
        <dbReference type="ARBA" id="ARBA00023163"/>
    </source>
</evidence>
<dbReference type="PANTHER" id="PTHR47506">
    <property type="entry name" value="TRANSCRIPTIONAL REGULATORY PROTEIN"/>
    <property type="match status" value="1"/>
</dbReference>
<proteinExistence type="predicted"/>
<dbReference type="Proteomes" id="UP000193083">
    <property type="component" value="Unassembled WGS sequence"/>
</dbReference>
<gene>
    <name evidence="6" type="ORF">SAMN02982922_2649</name>
</gene>
<name>A0A1X7NVL8_9HYPH</name>
<evidence type="ECO:0000259" key="5">
    <source>
        <dbReference type="PROSITE" id="PS50977"/>
    </source>
</evidence>
<dbReference type="InterPro" id="IPR036271">
    <property type="entry name" value="Tet_transcr_reg_TetR-rel_C_sf"/>
</dbReference>
<evidence type="ECO:0000256" key="4">
    <source>
        <dbReference type="PROSITE-ProRule" id="PRU00335"/>
    </source>
</evidence>
<reference evidence="6 7" key="1">
    <citation type="submission" date="2017-04" db="EMBL/GenBank/DDBJ databases">
        <authorList>
            <person name="Afonso C.L."/>
            <person name="Miller P.J."/>
            <person name="Scott M.A."/>
            <person name="Spackman E."/>
            <person name="Goraichik I."/>
            <person name="Dimitrov K.M."/>
            <person name="Suarez D.L."/>
            <person name="Swayne D.E."/>
        </authorList>
    </citation>
    <scope>NUCLEOTIDE SEQUENCE [LARGE SCALE GENOMIC DNA]</scope>
    <source>
        <strain evidence="6 7">B5P</strain>
    </source>
</reference>
<dbReference type="Pfam" id="PF00440">
    <property type="entry name" value="TetR_N"/>
    <property type="match status" value="1"/>
</dbReference>